<dbReference type="RefSeq" id="WP_090150767.1">
    <property type="nucleotide sequence ID" value="NZ_FNAN01000008.1"/>
</dbReference>
<protein>
    <recommendedName>
        <fullName evidence="3">Hpr(Ser) kinase/phosphatase</fullName>
    </recommendedName>
</protein>
<reference evidence="2" key="1">
    <citation type="submission" date="2016-10" db="EMBL/GenBank/DDBJ databases">
        <authorList>
            <person name="Varghese N."/>
            <person name="Submissions S."/>
        </authorList>
    </citation>
    <scope>NUCLEOTIDE SEQUENCE [LARGE SCALE GENOMIC DNA]</scope>
    <source>
        <strain evidence="2">DSM 25329</strain>
    </source>
</reference>
<proteinExistence type="predicted"/>
<gene>
    <name evidence="1" type="ORF">SAMN04487996_10819</name>
</gene>
<dbReference type="AlphaFoldDB" id="A0A1G7H320"/>
<dbReference type="STRING" id="659014.SAMN04487996_10819"/>
<dbReference type="Gene3D" id="3.40.50.300">
    <property type="entry name" value="P-loop containing nucleotide triphosphate hydrolases"/>
    <property type="match status" value="1"/>
</dbReference>
<dbReference type="InterPro" id="IPR027417">
    <property type="entry name" value="P-loop_NTPase"/>
</dbReference>
<evidence type="ECO:0008006" key="3">
    <source>
        <dbReference type="Google" id="ProtNLM"/>
    </source>
</evidence>
<organism evidence="1 2">
    <name type="scientific">Dyadobacter soli</name>
    <dbReference type="NCBI Taxonomy" id="659014"/>
    <lineage>
        <taxon>Bacteria</taxon>
        <taxon>Pseudomonadati</taxon>
        <taxon>Bacteroidota</taxon>
        <taxon>Cytophagia</taxon>
        <taxon>Cytophagales</taxon>
        <taxon>Spirosomataceae</taxon>
        <taxon>Dyadobacter</taxon>
    </lineage>
</organism>
<evidence type="ECO:0000313" key="2">
    <source>
        <dbReference type="Proteomes" id="UP000198748"/>
    </source>
</evidence>
<name>A0A1G7H320_9BACT</name>
<evidence type="ECO:0000313" key="1">
    <source>
        <dbReference type="EMBL" id="SDE94827.1"/>
    </source>
</evidence>
<sequence length="305" mass="33962">MHHYTAFGLHIHSEISLPELADGDPHSATDVFIRKGIVELPQMRPTKIYRRGIKAFFGQDTDQALYLDWAGVASFKASGGNELIVSPVSTEGNVISLFTVSEALGLILFQKGHFLLHASSVVVGDEAWCFMGMPGAGKSSTAAAFIKAGCRLLSDDLTAITFDEDRKPVIIPAYPQLKIWEKTVNGLHYNASDLEPVSEGVNKFAYQPRGEFSMKEVPLKKVFFLHKARNKPAFQNINAAEIPGEMLRNFPLPTTLLSGDNLKKHFFQSLQCAQSAELFRKRRPEGFDNLEKWVETSVREHLIAE</sequence>
<accession>A0A1G7H320</accession>
<dbReference type="EMBL" id="FNAN01000008">
    <property type="protein sequence ID" value="SDE94827.1"/>
    <property type="molecule type" value="Genomic_DNA"/>
</dbReference>
<dbReference type="Proteomes" id="UP000198748">
    <property type="component" value="Unassembled WGS sequence"/>
</dbReference>
<keyword evidence="2" id="KW-1185">Reference proteome</keyword>
<dbReference type="OrthoDB" id="5430844at2"/>
<dbReference type="SUPFAM" id="SSF53795">
    <property type="entry name" value="PEP carboxykinase-like"/>
    <property type="match status" value="1"/>
</dbReference>